<dbReference type="HOGENOM" id="CLU_006586_13_0_11"/>
<dbReference type="Gene3D" id="3.40.50.1820">
    <property type="entry name" value="alpha/beta hydrolase"/>
    <property type="match status" value="1"/>
</dbReference>
<dbReference type="AlphaFoldDB" id="H8G9D4"/>
<dbReference type="Proteomes" id="UP000004705">
    <property type="component" value="Chromosome"/>
</dbReference>
<organism evidence="2 3">
    <name type="scientific">Saccharomonospora azurea NA-128</name>
    <dbReference type="NCBI Taxonomy" id="882081"/>
    <lineage>
        <taxon>Bacteria</taxon>
        <taxon>Bacillati</taxon>
        <taxon>Actinomycetota</taxon>
        <taxon>Actinomycetes</taxon>
        <taxon>Pseudonocardiales</taxon>
        <taxon>Pseudonocardiaceae</taxon>
        <taxon>Saccharomonospora</taxon>
    </lineage>
</organism>
<proteinExistence type="predicted"/>
<sequence>MYATNGNVTVTLGCGAVRGRRRDGHLTFHGIPYAAAPVGERRWRAPTAVEPWAGVRDATTPAAPAPQLAQSFTEADSLDEDCLTLDVTVPASATRKRPVLVWLHGGGGTNGSGAVYDAGRLAVTGEVVVVTPQFRLGVLSYFGHPGLADGATFGLQDQQAALRWVRREIARFGGDPGNVTLAGSSHGALQVAAHLTAPGSAGLFHRAVLQSPFGMLGPTPAHTFIPGGPALPPMWSPVAEVERLGAAVAEERGWVRPGSDAEAALAQLRAVPVGELLTVSDAFIRPAFGGAVLPESPAVAITSGRFSRVPVLLGTTRDEARFFVALFADAVGRPVTAGDYPRMLGEAFGAAADEVAARYPLPADTTPSLAWARLCTDRAWAWPAWELGQAFAAHTPTWFYEFADRDAPAPVPVPGFPGGAQHGSELAYQFDLAGVPTPPTAQREWGECLNRYWAAFAESGDPARADLPPWPDLGTGHVQSLAPVRIGGVDYVAEHHLDLWSRLA</sequence>
<gene>
    <name evidence="2" type="ORF">SacazDRAFT_01568</name>
</gene>
<evidence type="ECO:0000259" key="1">
    <source>
        <dbReference type="Pfam" id="PF00135"/>
    </source>
</evidence>
<dbReference type="InterPro" id="IPR029058">
    <property type="entry name" value="AB_hydrolase_fold"/>
</dbReference>
<accession>H8G9D4</accession>
<evidence type="ECO:0000313" key="3">
    <source>
        <dbReference type="Proteomes" id="UP000004705"/>
    </source>
</evidence>
<reference evidence="2 3" key="1">
    <citation type="journal article" date="2012" name="Stand. Genomic Sci.">
        <title>Genome sequence of the soil bacterium Saccharomonospora azurea type strain (NA-128(T)).</title>
        <authorList>
            <person name="Klenk H.P."/>
            <person name="Held B."/>
            <person name="Lucas S."/>
            <person name="Lapidus A."/>
            <person name="Copeland A."/>
            <person name="Hammon N."/>
            <person name="Pitluck S."/>
            <person name="Goodwin L.A."/>
            <person name="Han C."/>
            <person name="Tapia R."/>
            <person name="Brambilla E.M."/>
            <person name="Potter G."/>
            <person name="Land M."/>
            <person name="Ivanova N."/>
            <person name="Rohde M."/>
            <person name="Goker M."/>
            <person name="Detter J.C."/>
            <person name="Kyrpides N.C."/>
            <person name="Woyke T."/>
        </authorList>
    </citation>
    <scope>NUCLEOTIDE SEQUENCE [LARGE SCALE GENOMIC DNA]</scope>
    <source>
        <strain evidence="2 3">NA-128</strain>
    </source>
</reference>
<name>H8G9D4_9PSEU</name>
<dbReference type="InterPro" id="IPR002018">
    <property type="entry name" value="CarbesteraseB"/>
</dbReference>
<dbReference type="SUPFAM" id="SSF53474">
    <property type="entry name" value="alpha/beta-Hydrolases"/>
    <property type="match status" value="1"/>
</dbReference>
<dbReference type="PANTHER" id="PTHR11559">
    <property type="entry name" value="CARBOXYLESTERASE"/>
    <property type="match status" value="1"/>
</dbReference>
<dbReference type="ESTHER" id="9pseu-h8g9d4">
    <property type="family name" value="Carb_B_Bacteria"/>
</dbReference>
<dbReference type="InterPro" id="IPR050309">
    <property type="entry name" value="Type-B_Carboxylest/Lipase"/>
</dbReference>
<evidence type="ECO:0000313" key="2">
    <source>
        <dbReference type="EMBL" id="EHY88496.1"/>
    </source>
</evidence>
<keyword evidence="3" id="KW-1185">Reference proteome</keyword>
<dbReference type="EMBL" id="CM001466">
    <property type="protein sequence ID" value="EHY88496.1"/>
    <property type="molecule type" value="Genomic_DNA"/>
</dbReference>
<dbReference type="Pfam" id="PF00135">
    <property type="entry name" value="COesterase"/>
    <property type="match status" value="1"/>
</dbReference>
<protein>
    <submittedName>
        <fullName evidence="2">Carboxylesterase type B</fullName>
    </submittedName>
</protein>
<feature type="domain" description="Carboxylesterase type B" evidence="1">
    <location>
        <begin position="9"/>
        <end position="477"/>
    </location>
</feature>